<dbReference type="Proteomes" id="UP001516023">
    <property type="component" value="Unassembled WGS sequence"/>
</dbReference>
<keyword evidence="1" id="KW-0862">Zinc</keyword>
<dbReference type="AlphaFoldDB" id="A0ABD3QY81"/>
<feature type="binding site" evidence="1">
    <location>
        <position position="388"/>
    </location>
    <ligand>
        <name>Zn(2+)</name>
        <dbReference type="ChEBI" id="CHEBI:29105"/>
        <note>catalytic</note>
    </ligand>
</feature>
<dbReference type="Gene3D" id="3.40.390.10">
    <property type="entry name" value="Collagenase (Catalytic Domain)"/>
    <property type="match status" value="1"/>
</dbReference>
<gene>
    <name evidence="4" type="ORF">HJC23_008994</name>
</gene>
<comment type="caution">
    <text evidence="1">Lacks conserved residue(s) required for the propagation of feature annotation.</text>
</comment>
<evidence type="ECO:0000256" key="1">
    <source>
        <dbReference type="PROSITE-ProRule" id="PRU00276"/>
    </source>
</evidence>
<dbReference type="EMBL" id="JABMIG020000003">
    <property type="protein sequence ID" value="KAL3805287.1"/>
    <property type="molecule type" value="Genomic_DNA"/>
</dbReference>
<name>A0ABD3QY81_9STRA</name>
<organism evidence="4 5">
    <name type="scientific">Cyclotella cryptica</name>
    <dbReference type="NCBI Taxonomy" id="29204"/>
    <lineage>
        <taxon>Eukaryota</taxon>
        <taxon>Sar</taxon>
        <taxon>Stramenopiles</taxon>
        <taxon>Ochrophyta</taxon>
        <taxon>Bacillariophyta</taxon>
        <taxon>Coscinodiscophyceae</taxon>
        <taxon>Thalassiosirophycidae</taxon>
        <taxon>Stephanodiscales</taxon>
        <taxon>Stephanodiscaceae</taxon>
        <taxon>Cyclotella</taxon>
    </lineage>
</organism>
<dbReference type="PANTHER" id="PTHR33683">
    <property type="entry name" value="1, PUTATIVE-RELATED"/>
    <property type="match status" value="1"/>
</dbReference>
<evidence type="ECO:0000313" key="5">
    <source>
        <dbReference type="Proteomes" id="UP001516023"/>
    </source>
</evidence>
<dbReference type="PANTHER" id="PTHR33683:SF46">
    <property type="entry name" value="SUSHI DOMAIN-CONTAINING PROTEIN"/>
    <property type="match status" value="1"/>
</dbReference>
<dbReference type="GO" id="GO:0046872">
    <property type="term" value="F:metal ion binding"/>
    <property type="evidence" value="ECO:0007669"/>
    <property type="project" value="UniProtKB-KW"/>
</dbReference>
<comment type="caution">
    <text evidence="4">The sequence shown here is derived from an EMBL/GenBank/DDBJ whole genome shotgun (WGS) entry which is preliminary data.</text>
</comment>
<feature type="active site" evidence="1">
    <location>
        <position position="385"/>
    </location>
</feature>
<dbReference type="SUPFAM" id="SSF55486">
    <property type="entry name" value="Metalloproteases ('zincins'), catalytic domain"/>
    <property type="match status" value="1"/>
</dbReference>
<evidence type="ECO:0000259" key="3">
    <source>
        <dbReference type="PROSITE" id="PS50215"/>
    </source>
</evidence>
<proteinExistence type="predicted"/>
<feature type="binding site" evidence="1">
    <location>
        <position position="394"/>
    </location>
    <ligand>
        <name>Zn(2+)</name>
        <dbReference type="ChEBI" id="CHEBI:29105"/>
        <note>catalytic</note>
    </ligand>
</feature>
<sequence length="749" mass="81370">MIFPRQYSSLLWYVGLAALAQGALASLQPHRRRLSPSENIIAALDSHLANGIAHPHFTLVANYNDQEENLFVPAAPFEISVALTKSSVTEETSFSIDGGENFAVTSSVQFLISAEEGDAGLPPAFAILTIDRNANTVSGLVQKDGKLVKLEQVEGGETTVTEVNFVPPKDWTCNVVRDDEDGRRLQERHHAHDEHHHQHDISLDPLFDLNMLDPAMIQRRRKAYATDTFPNKWTFQVDLYIEVDDAFVNYHDPSNTANMPNTITYVNALITAISSIYEREVDTHLNVLHISKTSMYNTVGNVAQALQLMESTYGSSTNWHYTDPNGQPPDLHHAILYRSLGGGIAYLGTVCNSRLGFAVSSGVQGSLTDINNGALYWDINVIAHEVGHNFGADHTHEMNVSVTEKQLKLHESEPIVDNCGNNNCISPVDGTTPISNGDGTLMSYCHARCGGGMANVAATFGGYWNEGLRSDTNSWVNHSPLFNYEPRRVPKVMYEYVSTRGTCVDPYLPIEIQTCTTNPDCKDGNSCTVDTCSSGQCSNVMQASCCGNFVCEAGESDCRDCGPFTVSTEVCSTCFSPTGMMFDVEVSSSITLSSLTFFAYSGTTNVTIYTAPGGYASKKYNSSAWTEIYSGSFSIADTWIFLEAYFSDVSVSAGSIQAFYIYSTGAHFASYPKTGATLASDSVLKVLNPSRATSGLFGSDYSSGLAWVGSLTYSINAPLPAPTMKPTRRIGKASKLITTKPTSPPTAST</sequence>
<keyword evidence="5" id="KW-1185">Reference proteome</keyword>
<feature type="domain" description="Peptidase M12B" evidence="3">
    <location>
        <begin position="235"/>
        <end position="445"/>
    </location>
</feature>
<dbReference type="Pfam" id="PF13582">
    <property type="entry name" value="Reprolysin_3"/>
    <property type="match status" value="1"/>
</dbReference>
<dbReference type="InterPro" id="IPR024079">
    <property type="entry name" value="MetalloPept_cat_dom_sf"/>
</dbReference>
<evidence type="ECO:0000313" key="4">
    <source>
        <dbReference type="EMBL" id="KAL3805287.1"/>
    </source>
</evidence>
<keyword evidence="2" id="KW-0732">Signal</keyword>
<protein>
    <recommendedName>
        <fullName evidence="3">Peptidase M12B domain-containing protein</fullName>
    </recommendedName>
</protein>
<accession>A0ABD3QY81</accession>
<feature type="chain" id="PRO_5044878716" description="Peptidase M12B domain-containing protein" evidence="2">
    <location>
        <begin position="26"/>
        <end position="749"/>
    </location>
</feature>
<dbReference type="PROSITE" id="PS50215">
    <property type="entry name" value="ADAM_MEPRO"/>
    <property type="match status" value="1"/>
</dbReference>
<feature type="binding site" evidence="1">
    <location>
        <position position="384"/>
    </location>
    <ligand>
        <name>Zn(2+)</name>
        <dbReference type="ChEBI" id="CHEBI:29105"/>
        <note>catalytic</note>
    </ligand>
</feature>
<dbReference type="InterPro" id="IPR001590">
    <property type="entry name" value="Peptidase_M12B"/>
</dbReference>
<keyword evidence="1" id="KW-0479">Metal-binding</keyword>
<reference evidence="4 5" key="1">
    <citation type="journal article" date="2020" name="G3 (Bethesda)">
        <title>Improved Reference Genome for Cyclotella cryptica CCMP332, a Model for Cell Wall Morphogenesis, Salinity Adaptation, and Lipid Production in Diatoms (Bacillariophyta).</title>
        <authorList>
            <person name="Roberts W.R."/>
            <person name="Downey K.M."/>
            <person name="Ruck E.C."/>
            <person name="Traller J.C."/>
            <person name="Alverson A.J."/>
        </authorList>
    </citation>
    <scope>NUCLEOTIDE SEQUENCE [LARGE SCALE GENOMIC DNA]</scope>
    <source>
        <strain evidence="4 5">CCMP332</strain>
    </source>
</reference>
<feature type="signal peptide" evidence="2">
    <location>
        <begin position="1"/>
        <end position="25"/>
    </location>
</feature>
<evidence type="ECO:0000256" key="2">
    <source>
        <dbReference type="SAM" id="SignalP"/>
    </source>
</evidence>